<dbReference type="EMBL" id="HACM01008537">
    <property type="protein sequence ID" value="CRZ08979.1"/>
    <property type="molecule type" value="Transcribed_RNA"/>
</dbReference>
<dbReference type="AlphaFoldDB" id="A0A0H5RJU2"/>
<proteinExistence type="predicted"/>
<feature type="non-terminal residue" evidence="1">
    <location>
        <position position="1"/>
    </location>
</feature>
<dbReference type="Pfam" id="PF05348">
    <property type="entry name" value="UMP1"/>
    <property type="match status" value="1"/>
</dbReference>
<reference evidence="1" key="1">
    <citation type="submission" date="2015-04" db="EMBL/GenBank/DDBJ databases">
        <title>The genome sequence of the plant pathogenic Rhizarian Plasmodiophora brassicae reveals insights in its biotrophic life cycle and the origin of chitin synthesis.</title>
        <authorList>
            <person name="Schwelm A."/>
            <person name="Fogelqvist J."/>
            <person name="Knaust A."/>
            <person name="Julke S."/>
            <person name="Lilja T."/>
            <person name="Dhandapani V."/>
            <person name="Bonilla-Rosso G."/>
            <person name="Karlsson M."/>
            <person name="Shevchenko A."/>
            <person name="Choi S.R."/>
            <person name="Kim H.G."/>
            <person name="Park J.Y."/>
            <person name="Lim Y.P."/>
            <person name="Ludwig-Muller J."/>
            <person name="Dixelius C."/>
        </authorList>
    </citation>
    <scope>NUCLEOTIDE SEQUENCE</scope>
    <source>
        <tissue evidence="1">Potato root galls</tissue>
    </source>
</reference>
<organism evidence="1">
    <name type="scientific">Spongospora subterranea</name>
    <dbReference type="NCBI Taxonomy" id="70186"/>
    <lineage>
        <taxon>Eukaryota</taxon>
        <taxon>Sar</taxon>
        <taxon>Rhizaria</taxon>
        <taxon>Endomyxa</taxon>
        <taxon>Phytomyxea</taxon>
        <taxon>Plasmodiophorida</taxon>
        <taxon>Plasmodiophoridae</taxon>
        <taxon>Spongospora</taxon>
    </lineage>
</organism>
<name>A0A0H5RJU2_9EUKA</name>
<evidence type="ECO:0000313" key="1">
    <source>
        <dbReference type="EMBL" id="CRZ08979.1"/>
    </source>
</evidence>
<protein>
    <submittedName>
        <fullName evidence="1">Uncharacterized protein</fullName>
    </submittedName>
</protein>
<accession>A0A0H5RJU2</accession>
<sequence length="135" mass="14832">VIPILLLLTMEFRIGPDAPTIGTATRTIDSLPVGNLYNGGLSSLPELQPQIKDTLQGHLQELEYLYGSGTSRIAQMDMAILSQVKRLPGLPSSNIALETLLDLDTSIDVGDYLDDREFREPSIDCHIAVAKDRRL</sequence>